<keyword evidence="5" id="KW-1185">Reference proteome</keyword>
<dbReference type="RefSeq" id="WP_200392890.1">
    <property type="nucleotide sequence ID" value="NZ_JAENIO010000054.1"/>
</dbReference>
<evidence type="ECO:0000259" key="3">
    <source>
        <dbReference type="Pfam" id="PF00561"/>
    </source>
</evidence>
<dbReference type="PANTHER" id="PTHR10794">
    <property type="entry name" value="ABHYDROLASE DOMAIN-CONTAINING PROTEIN"/>
    <property type="match status" value="1"/>
</dbReference>
<feature type="active site" description="Charge relay system" evidence="2">
    <location>
        <position position="270"/>
    </location>
</feature>
<dbReference type="PIRSF" id="PIRSF005211">
    <property type="entry name" value="Ab_hydro_YheT"/>
    <property type="match status" value="1"/>
</dbReference>
<evidence type="ECO:0000256" key="1">
    <source>
        <dbReference type="ARBA" id="ARBA00010884"/>
    </source>
</evidence>
<proteinExistence type="inferred from homology"/>
<keyword evidence="4" id="KW-0378">Hydrolase</keyword>
<dbReference type="InterPro" id="IPR050960">
    <property type="entry name" value="AB_hydrolase_4_sf"/>
</dbReference>
<accession>A0A934RWI9</accession>
<feature type="active site" description="Charge relay system" evidence="2">
    <location>
        <position position="299"/>
    </location>
</feature>
<dbReference type="InterPro" id="IPR012020">
    <property type="entry name" value="ABHD4"/>
</dbReference>
<gene>
    <name evidence="4" type="ORF">JIN78_15400</name>
</gene>
<dbReference type="SUPFAM" id="SSF53474">
    <property type="entry name" value="alpha/beta-Hydrolases"/>
    <property type="match status" value="1"/>
</dbReference>
<evidence type="ECO:0000313" key="5">
    <source>
        <dbReference type="Proteomes" id="UP000604083"/>
    </source>
</evidence>
<organism evidence="4 5">
    <name type="scientific">Roseibacillus ishigakijimensis</name>
    <dbReference type="NCBI Taxonomy" id="454146"/>
    <lineage>
        <taxon>Bacteria</taxon>
        <taxon>Pseudomonadati</taxon>
        <taxon>Verrucomicrobiota</taxon>
        <taxon>Verrucomicrobiia</taxon>
        <taxon>Verrucomicrobiales</taxon>
        <taxon>Verrucomicrobiaceae</taxon>
        <taxon>Roseibacillus</taxon>
    </lineage>
</organism>
<evidence type="ECO:0000256" key="2">
    <source>
        <dbReference type="PIRSR" id="PIRSR005211-1"/>
    </source>
</evidence>
<dbReference type="AlphaFoldDB" id="A0A934RWI9"/>
<sequence>MPLLAASTYRSPWWLPGGHGQTIGPALWRGGPVLTPEAETLELADGDFLNLQWRRRGNERLVIFCHGLESHARASYIREVGGVLAEAGWDVLAWSYRGCGEELNRLPQFYHSGATPDLAAVVAHALATHPARQIDLVGFSLGGNLVLKYLGEQGGQVHPRLHRAVTFSVPCDLACSAEALDTAFNREVYMGRFIKTLREKIQRKHELFPEDSRLLPAGVEKIRTFRQFDDRYTAPLHGFRDAADYWARSSSRPFLKDIRLPALLVNALNDPFLGPRCYPRQEAEESRFFHLEIPSAGGHVGFQSPGGKSWMGTRVKRFLAEGE</sequence>
<dbReference type="InterPro" id="IPR029058">
    <property type="entry name" value="AB_hydrolase_fold"/>
</dbReference>
<name>A0A934RWI9_9BACT</name>
<dbReference type="InterPro" id="IPR000073">
    <property type="entry name" value="AB_hydrolase_1"/>
</dbReference>
<dbReference type="EMBL" id="JAENIO010000054">
    <property type="protein sequence ID" value="MBK1835455.1"/>
    <property type="molecule type" value="Genomic_DNA"/>
</dbReference>
<dbReference type="Pfam" id="PF00561">
    <property type="entry name" value="Abhydrolase_1"/>
    <property type="match status" value="1"/>
</dbReference>
<protein>
    <submittedName>
        <fullName evidence="4">Alpha/beta fold hydrolase</fullName>
    </submittedName>
</protein>
<comment type="similarity">
    <text evidence="1">Belongs to the AB hydrolase superfamily. AB hydrolase 4 family.</text>
</comment>
<dbReference type="PANTHER" id="PTHR10794:SF94">
    <property type="entry name" value="ESTERASE YHET-RELATED"/>
    <property type="match status" value="1"/>
</dbReference>
<dbReference type="Proteomes" id="UP000604083">
    <property type="component" value="Unassembled WGS sequence"/>
</dbReference>
<feature type="active site" description="Charge relay system" evidence="2">
    <location>
        <position position="140"/>
    </location>
</feature>
<comment type="caution">
    <text evidence="4">The sequence shown here is derived from an EMBL/GenBank/DDBJ whole genome shotgun (WGS) entry which is preliminary data.</text>
</comment>
<dbReference type="GO" id="GO:0034338">
    <property type="term" value="F:short-chain carboxylesterase activity"/>
    <property type="evidence" value="ECO:0007669"/>
    <property type="project" value="TreeGrafter"/>
</dbReference>
<dbReference type="GO" id="GO:0047372">
    <property type="term" value="F:monoacylglycerol lipase activity"/>
    <property type="evidence" value="ECO:0007669"/>
    <property type="project" value="TreeGrafter"/>
</dbReference>
<dbReference type="Gene3D" id="3.40.50.1820">
    <property type="entry name" value="alpha/beta hydrolase"/>
    <property type="match status" value="1"/>
</dbReference>
<evidence type="ECO:0000313" key="4">
    <source>
        <dbReference type="EMBL" id="MBK1835455.1"/>
    </source>
</evidence>
<reference evidence="4" key="1">
    <citation type="submission" date="2021-01" db="EMBL/GenBank/DDBJ databases">
        <title>Modified the classification status of verrucomicrobia.</title>
        <authorList>
            <person name="Feng X."/>
        </authorList>
    </citation>
    <scope>NUCLEOTIDE SEQUENCE</scope>
    <source>
        <strain evidence="4">KCTC 12986</strain>
    </source>
</reference>
<feature type="domain" description="AB hydrolase-1" evidence="3">
    <location>
        <begin position="61"/>
        <end position="277"/>
    </location>
</feature>